<evidence type="ECO:0000256" key="6">
    <source>
        <dbReference type="ARBA" id="ARBA00023102"/>
    </source>
</evidence>
<reference evidence="10 11" key="1">
    <citation type="submission" date="2021-05" db="EMBL/GenBank/DDBJ databases">
        <title>Novel Bacillus species.</title>
        <authorList>
            <person name="Liu G."/>
        </authorList>
    </citation>
    <scope>NUCLEOTIDE SEQUENCE [LARGE SCALE GENOMIC DNA]</scope>
    <source>
        <strain evidence="10 11">FJAT-49682</strain>
    </source>
</reference>
<dbReference type="Proteomes" id="UP000676456">
    <property type="component" value="Unassembled WGS sequence"/>
</dbReference>
<keyword evidence="5 8" id="KW-0378">Hydrolase</keyword>
<dbReference type="NCBIfam" id="TIGR01856">
    <property type="entry name" value="hisJ_fam"/>
    <property type="match status" value="1"/>
</dbReference>
<comment type="caution">
    <text evidence="10">The sequence shown here is derived from an EMBL/GenBank/DDBJ whole genome shotgun (WGS) entry which is preliminary data.</text>
</comment>
<dbReference type="NCBIfam" id="NF005235">
    <property type="entry name" value="PRK06740.1"/>
    <property type="match status" value="1"/>
</dbReference>
<evidence type="ECO:0000256" key="8">
    <source>
        <dbReference type="RuleBase" id="RU366003"/>
    </source>
</evidence>
<dbReference type="PANTHER" id="PTHR21039:SF0">
    <property type="entry name" value="HISTIDINOL-PHOSPHATASE"/>
    <property type="match status" value="1"/>
</dbReference>
<dbReference type="Gene3D" id="3.20.20.140">
    <property type="entry name" value="Metal-dependent hydrolases"/>
    <property type="match status" value="1"/>
</dbReference>
<gene>
    <name evidence="10" type="ORF">KHA91_19310</name>
</gene>
<name>A0A942Z4P4_9BACI</name>
<comment type="pathway">
    <text evidence="1 8">Amino-acid biosynthesis; L-histidine biosynthesis; L-histidine from 5-phospho-alpha-D-ribose 1-diphosphate: step 8/9.</text>
</comment>
<dbReference type="CDD" id="cd12110">
    <property type="entry name" value="PHP_HisPPase_Hisj_like"/>
    <property type="match status" value="1"/>
</dbReference>
<dbReference type="GO" id="GO:0004401">
    <property type="term" value="F:histidinol-phosphatase activity"/>
    <property type="evidence" value="ECO:0007669"/>
    <property type="project" value="UniProtKB-UniRule"/>
</dbReference>
<evidence type="ECO:0000256" key="1">
    <source>
        <dbReference type="ARBA" id="ARBA00004970"/>
    </source>
</evidence>
<dbReference type="EC" id="3.1.3.15" evidence="3 8"/>
<evidence type="ECO:0000256" key="4">
    <source>
        <dbReference type="ARBA" id="ARBA00022605"/>
    </source>
</evidence>
<evidence type="ECO:0000313" key="11">
    <source>
        <dbReference type="Proteomes" id="UP000676456"/>
    </source>
</evidence>
<dbReference type="InterPro" id="IPR004013">
    <property type="entry name" value="PHP_dom"/>
</dbReference>
<comment type="similarity">
    <text evidence="2 8">Belongs to the PHP hydrolase family. HisK subfamily.</text>
</comment>
<dbReference type="InterPro" id="IPR016195">
    <property type="entry name" value="Pol/histidinol_Pase-like"/>
</dbReference>
<keyword evidence="6 8" id="KW-0368">Histidine biosynthesis</keyword>
<feature type="domain" description="PHP" evidence="9">
    <location>
        <begin position="63"/>
        <end position="259"/>
    </location>
</feature>
<dbReference type="NCBIfam" id="NF005596">
    <property type="entry name" value="PRK07328.1"/>
    <property type="match status" value="1"/>
</dbReference>
<evidence type="ECO:0000259" key="9">
    <source>
        <dbReference type="Pfam" id="PF02811"/>
    </source>
</evidence>
<comment type="catalytic activity">
    <reaction evidence="7 8">
        <text>L-histidinol phosphate + H2O = L-histidinol + phosphate</text>
        <dbReference type="Rhea" id="RHEA:14465"/>
        <dbReference type="ChEBI" id="CHEBI:15377"/>
        <dbReference type="ChEBI" id="CHEBI:43474"/>
        <dbReference type="ChEBI" id="CHEBI:57699"/>
        <dbReference type="ChEBI" id="CHEBI:57980"/>
        <dbReference type="EC" id="3.1.3.15"/>
    </reaction>
</comment>
<evidence type="ECO:0000256" key="7">
    <source>
        <dbReference type="ARBA" id="ARBA00049158"/>
    </source>
</evidence>
<dbReference type="GO" id="GO:0005737">
    <property type="term" value="C:cytoplasm"/>
    <property type="evidence" value="ECO:0007669"/>
    <property type="project" value="TreeGrafter"/>
</dbReference>
<dbReference type="PANTHER" id="PTHR21039">
    <property type="entry name" value="HISTIDINOL PHOSPHATASE-RELATED"/>
    <property type="match status" value="1"/>
</dbReference>
<dbReference type="GO" id="GO:0000105">
    <property type="term" value="P:L-histidine biosynthetic process"/>
    <property type="evidence" value="ECO:0007669"/>
    <property type="project" value="UniProtKB-UniRule"/>
</dbReference>
<evidence type="ECO:0000256" key="2">
    <source>
        <dbReference type="ARBA" id="ARBA00009152"/>
    </source>
</evidence>
<proteinExistence type="inferred from homology"/>
<protein>
    <recommendedName>
        <fullName evidence="3 8">Histidinol-phosphatase</fullName>
        <shortName evidence="8">HolPase</shortName>
        <ecNumber evidence="3 8">3.1.3.15</ecNumber>
    </recommendedName>
</protein>
<organism evidence="10 11">
    <name type="scientific">Lederbergia citrea</name>
    <dbReference type="NCBI Taxonomy" id="2833581"/>
    <lineage>
        <taxon>Bacteria</taxon>
        <taxon>Bacillati</taxon>
        <taxon>Bacillota</taxon>
        <taxon>Bacilli</taxon>
        <taxon>Bacillales</taxon>
        <taxon>Bacillaceae</taxon>
        <taxon>Lederbergia</taxon>
    </lineage>
</organism>
<evidence type="ECO:0000256" key="5">
    <source>
        <dbReference type="ARBA" id="ARBA00022801"/>
    </source>
</evidence>
<keyword evidence="4 8" id="KW-0028">Amino-acid biosynthesis</keyword>
<dbReference type="Pfam" id="PF02811">
    <property type="entry name" value="PHP"/>
    <property type="match status" value="1"/>
</dbReference>
<sequence>MKVDYHFHLEEGPYSSRWLKRTFDAIDHFNDSQHEAHTREWLKEASATLGKRIEHGPFSEEWLDLYLEQAKRLDLKEVGIVDHLYRFKEYKPYYEKHMYLKNDELGKLQRSWLDKVCVESIQSFIELIENAKPKWKEEEIELRLGLEADYFLNGEEELAGILKEYQYDYIIGSVHFLDGWGFDNPQTQELFLNHDLYTLYEEFFNLVENAISSGLFDFIAHLDNIKLFGYRPNEEELIPFYERIAKKLSELDLATEINAGLYYRYPIKEMCPSPTFLKILAENKVEMTISSDAHFPDDLGNYAAEQLDILKKLGIDEVTTFKQRKKLKHPIEFIVC</sequence>
<evidence type="ECO:0000313" key="10">
    <source>
        <dbReference type="EMBL" id="MBS4224848.1"/>
    </source>
</evidence>
<accession>A0A942Z4P4</accession>
<keyword evidence="11" id="KW-1185">Reference proteome</keyword>
<dbReference type="RefSeq" id="WP_213099906.1">
    <property type="nucleotide sequence ID" value="NZ_JAGYPN010000005.1"/>
</dbReference>
<dbReference type="SUPFAM" id="SSF89550">
    <property type="entry name" value="PHP domain-like"/>
    <property type="match status" value="1"/>
</dbReference>
<evidence type="ECO:0000256" key="3">
    <source>
        <dbReference type="ARBA" id="ARBA00013085"/>
    </source>
</evidence>
<dbReference type="EMBL" id="JAGYPN010000005">
    <property type="protein sequence ID" value="MBS4224848.1"/>
    <property type="molecule type" value="Genomic_DNA"/>
</dbReference>
<dbReference type="AlphaFoldDB" id="A0A942Z4P4"/>
<dbReference type="InterPro" id="IPR010140">
    <property type="entry name" value="Histidinol_P_phosphatase_HisJ"/>
</dbReference>